<sequence length="265" mass="31387">MSPEVVNLISDSESESMSVNWDQDSNGVNEQVEAEKSMPPISRTTALRAIACNGEVWNYEQKAGSAGETDRDDHSTGKKHRALEFRVRESQYYECHRANEKRIRAYKPDDDTIDRRNIVRPRSKKNGCKALIFREEFFKRREAFKKTWAVHQSLFVDYFEKQWMAEDKYPRWARCYHPEVYTNMLTNNYVESWHNQLKTVYLQRKYPRRVDFLIYTLVEEVELDMVAIIKQRAARNGALTNQQRHMLQKRKQANDLANDADRHAT</sequence>
<dbReference type="RefSeq" id="XP_058337332.1">
    <property type="nucleotide sequence ID" value="XM_058491903.1"/>
</dbReference>
<evidence type="ECO:0000256" key="1">
    <source>
        <dbReference type="SAM" id="MobiDB-lite"/>
    </source>
</evidence>
<keyword evidence="3" id="KW-1185">Reference proteome</keyword>
<organism evidence="2 3">
    <name type="scientific">Lichtheimia ornata</name>
    <dbReference type="NCBI Taxonomy" id="688661"/>
    <lineage>
        <taxon>Eukaryota</taxon>
        <taxon>Fungi</taxon>
        <taxon>Fungi incertae sedis</taxon>
        <taxon>Mucoromycota</taxon>
        <taxon>Mucoromycotina</taxon>
        <taxon>Mucoromycetes</taxon>
        <taxon>Mucorales</taxon>
        <taxon>Lichtheimiaceae</taxon>
        <taxon>Lichtheimia</taxon>
    </lineage>
</organism>
<gene>
    <name evidence="2" type="ORF">O0I10_011946</name>
</gene>
<feature type="region of interest" description="Disordered" evidence="1">
    <location>
        <begin position="1"/>
        <end position="28"/>
    </location>
</feature>
<protein>
    <submittedName>
        <fullName evidence="2">Uncharacterized protein</fullName>
    </submittedName>
</protein>
<proteinExistence type="predicted"/>
<name>A0AAD7XTL2_9FUNG</name>
<dbReference type="EMBL" id="JARTCD010000105">
    <property type="protein sequence ID" value="KAJ8652418.1"/>
    <property type="molecule type" value="Genomic_DNA"/>
</dbReference>
<feature type="compositionally biased region" description="Polar residues" evidence="1">
    <location>
        <begin position="9"/>
        <end position="28"/>
    </location>
</feature>
<feature type="region of interest" description="Disordered" evidence="1">
    <location>
        <begin position="240"/>
        <end position="265"/>
    </location>
</feature>
<dbReference type="Proteomes" id="UP001234581">
    <property type="component" value="Unassembled WGS sequence"/>
</dbReference>
<dbReference type="AlphaFoldDB" id="A0AAD7XTL2"/>
<evidence type="ECO:0000313" key="2">
    <source>
        <dbReference type="EMBL" id="KAJ8652418.1"/>
    </source>
</evidence>
<reference evidence="2 3" key="1">
    <citation type="submission" date="2023-03" db="EMBL/GenBank/DDBJ databases">
        <title>Genome sequence of Lichtheimia ornata CBS 291.66.</title>
        <authorList>
            <person name="Mohabir J.T."/>
            <person name="Shea T.P."/>
            <person name="Kurbessoian T."/>
            <person name="Berby B."/>
            <person name="Fontaine J."/>
            <person name="Livny J."/>
            <person name="Gnirke A."/>
            <person name="Stajich J.E."/>
            <person name="Cuomo C.A."/>
        </authorList>
    </citation>
    <scope>NUCLEOTIDE SEQUENCE [LARGE SCALE GENOMIC DNA]</scope>
    <source>
        <strain evidence="2">CBS 291.66</strain>
    </source>
</reference>
<accession>A0AAD7XTL2</accession>
<comment type="caution">
    <text evidence="2">The sequence shown here is derived from an EMBL/GenBank/DDBJ whole genome shotgun (WGS) entry which is preliminary data.</text>
</comment>
<dbReference type="GeneID" id="83219342"/>
<evidence type="ECO:0000313" key="3">
    <source>
        <dbReference type="Proteomes" id="UP001234581"/>
    </source>
</evidence>